<dbReference type="FunFam" id="3.40.50.1820:FF:000251">
    <property type="entry name" value="Extracelular serine carboxypeptidase, putative"/>
    <property type="match status" value="1"/>
</dbReference>
<comment type="caution">
    <text evidence="8">The sequence shown here is derived from an EMBL/GenBank/DDBJ whole genome shotgun (WGS) entry which is preliminary data.</text>
</comment>
<accession>A0AAN6FBH6</accession>
<sequence length="596" mass="66703">MRLLRSLFWYATAFTTLSEALTTSLSGERTTIARLRRDVEERKWRLAKRDTDPALLYPEHNFSTPIDHFHNESMYEPHSNGSYPMRYWFDATYYKPGGPVIILQAGEAPATGRLPILQKGILHQLAIATHGIGVVMEHRYYGTSMPTPDLSTENLRFLTTQQALADAAYFAQNIAFPGLEMYGDLTSKNTAYLGYGGSYSGAFNAFLRVQYPHVFWGTISSSGVTKAIYDYWEYYEPVAEYAPQPCIAAQRTLTHIVDNILIGKNSTSLTMQLKNAFGLGDVTYNNDFANVLSYGIGNWQSLNWDPAVSSPEFYNYCANISDADVLYPATESLRTAASSLITQSGYNANSSIVNQMLNYIGYVNLTAIEPCTASNMTQDQCFSNHNVTFYHQDSLADSWRSWPYQYCTQWGFLQTGSGMPSISQHLLRPSNETTSRPLPQVEHKLTPPPTPQPGVPAGEEPLISRTLDLAYESLICNYAFGIYGPPDTDAVNKYGGYNISYPRLAIIDGEWDPWRPATPHAFGYGAQPRFSTASEPFILIPQAVHHWDENGVFSNQTTATFPPPVIADTQKMEIMFVMEWMEEWALKCLIQGGGCS</sequence>
<gene>
    <name evidence="8" type="ORF">LTR82_013476</name>
</gene>
<dbReference type="GO" id="GO:0006508">
    <property type="term" value="P:proteolysis"/>
    <property type="evidence" value="ECO:0007669"/>
    <property type="project" value="UniProtKB-KW"/>
</dbReference>
<feature type="region of interest" description="Disordered" evidence="6">
    <location>
        <begin position="423"/>
        <end position="459"/>
    </location>
</feature>
<feature type="chain" id="PRO_5042958419" description="Serine carboxypeptidase S28" evidence="7">
    <location>
        <begin position="21"/>
        <end position="596"/>
    </location>
</feature>
<dbReference type="Gene3D" id="3.40.50.1820">
    <property type="entry name" value="alpha/beta hydrolase"/>
    <property type="match status" value="2"/>
</dbReference>
<keyword evidence="3 7" id="KW-0732">Signal</keyword>
<reference evidence="8" key="1">
    <citation type="submission" date="2021-12" db="EMBL/GenBank/DDBJ databases">
        <title>Black yeast isolated from Biological Soil Crust.</title>
        <authorList>
            <person name="Kurbessoian T."/>
        </authorList>
    </citation>
    <scope>NUCLEOTIDE SEQUENCE</scope>
    <source>
        <strain evidence="8">CCFEE 5208</strain>
    </source>
</reference>
<evidence type="ECO:0000256" key="7">
    <source>
        <dbReference type="SAM" id="SignalP"/>
    </source>
</evidence>
<comment type="similarity">
    <text evidence="1">Belongs to the peptidase S28 family.</text>
</comment>
<dbReference type="SUPFAM" id="SSF53474">
    <property type="entry name" value="alpha/beta-Hydrolases"/>
    <property type="match status" value="1"/>
</dbReference>
<dbReference type="Pfam" id="PF05577">
    <property type="entry name" value="Peptidase_S28"/>
    <property type="match status" value="1"/>
</dbReference>
<dbReference type="PANTHER" id="PTHR11010:SF117">
    <property type="entry name" value="SERINE PROTEASE 16"/>
    <property type="match status" value="1"/>
</dbReference>
<evidence type="ECO:0000313" key="8">
    <source>
        <dbReference type="EMBL" id="KAK0313242.1"/>
    </source>
</evidence>
<dbReference type="GO" id="GO:0070008">
    <property type="term" value="F:serine-type exopeptidase activity"/>
    <property type="evidence" value="ECO:0007669"/>
    <property type="project" value="InterPro"/>
</dbReference>
<dbReference type="PANTHER" id="PTHR11010">
    <property type="entry name" value="PROTEASE S28 PRO-X CARBOXYPEPTIDASE-RELATED"/>
    <property type="match status" value="1"/>
</dbReference>
<organism evidence="8 9">
    <name type="scientific">Friedmanniomyces endolithicus</name>
    <dbReference type="NCBI Taxonomy" id="329885"/>
    <lineage>
        <taxon>Eukaryota</taxon>
        <taxon>Fungi</taxon>
        <taxon>Dikarya</taxon>
        <taxon>Ascomycota</taxon>
        <taxon>Pezizomycotina</taxon>
        <taxon>Dothideomycetes</taxon>
        <taxon>Dothideomycetidae</taxon>
        <taxon>Mycosphaerellales</taxon>
        <taxon>Teratosphaeriaceae</taxon>
        <taxon>Friedmanniomyces</taxon>
    </lineage>
</organism>
<proteinExistence type="inferred from homology"/>
<dbReference type="AlphaFoldDB" id="A0AAN6FBH6"/>
<keyword evidence="2" id="KW-0645">Protease</keyword>
<keyword evidence="4" id="KW-0378">Hydrolase</keyword>
<protein>
    <recommendedName>
        <fullName evidence="10">Serine carboxypeptidase S28</fullName>
    </recommendedName>
</protein>
<dbReference type="InterPro" id="IPR029058">
    <property type="entry name" value="AB_hydrolase_fold"/>
</dbReference>
<evidence type="ECO:0000256" key="5">
    <source>
        <dbReference type="ARBA" id="ARBA00023180"/>
    </source>
</evidence>
<evidence type="ECO:0000256" key="2">
    <source>
        <dbReference type="ARBA" id="ARBA00022670"/>
    </source>
</evidence>
<feature type="compositionally biased region" description="Polar residues" evidence="6">
    <location>
        <begin position="423"/>
        <end position="437"/>
    </location>
</feature>
<evidence type="ECO:0000256" key="6">
    <source>
        <dbReference type="SAM" id="MobiDB-lite"/>
    </source>
</evidence>
<evidence type="ECO:0008006" key="10">
    <source>
        <dbReference type="Google" id="ProtNLM"/>
    </source>
</evidence>
<evidence type="ECO:0000256" key="3">
    <source>
        <dbReference type="ARBA" id="ARBA00022729"/>
    </source>
</evidence>
<dbReference type="Proteomes" id="UP001168146">
    <property type="component" value="Unassembled WGS sequence"/>
</dbReference>
<name>A0AAN6FBH6_9PEZI</name>
<evidence type="ECO:0000313" key="9">
    <source>
        <dbReference type="Proteomes" id="UP001168146"/>
    </source>
</evidence>
<feature type="signal peptide" evidence="7">
    <location>
        <begin position="1"/>
        <end position="20"/>
    </location>
</feature>
<keyword evidence="5" id="KW-0325">Glycoprotein</keyword>
<dbReference type="EMBL" id="JASUXU010000060">
    <property type="protein sequence ID" value="KAK0313242.1"/>
    <property type="molecule type" value="Genomic_DNA"/>
</dbReference>
<evidence type="ECO:0000256" key="1">
    <source>
        <dbReference type="ARBA" id="ARBA00011079"/>
    </source>
</evidence>
<evidence type="ECO:0000256" key="4">
    <source>
        <dbReference type="ARBA" id="ARBA00022801"/>
    </source>
</evidence>
<dbReference type="GO" id="GO:0008239">
    <property type="term" value="F:dipeptidyl-peptidase activity"/>
    <property type="evidence" value="ECO:0007669"/>
    <property type="project" value="TreeGrafter"/>
</dbReference>
<dbReference type="InterPro" id="IPR008758">
    <property type="entry name" value="Peptidase_S28"/>
</dbReference>